<dbReference type="GO" id="GO:0016887">
    <property type="term" value="F:ATP hydrolysis activity"/>
    <property type="evidence" value="ECO:0007669"/>
    <property type="project" value="InterPro"/>
</dbReference>
<dbReference type="PANTHER" id="PTHR42711">
    <property type="entry name" value="ABC TRANSPORTER ATP-BINDING PROTEIN"/>
    <property type="match status" value="1"/>
</dbReference>
<reference evidence="5 6" key="1">
    <citation type="journal article" date="2015" name="Genome Announc.">
        <title>Expanding the biotechnology potential of lactobacilli through comparative genomics of 213 strains and associated genera.</title>
        <authorList>
            <person name="Sun Z."/>
            <person name="Harris H.M."/>
            <person name="McCann A."/>
            <person name="Guo C."/>
            <person name="Argimon S."/>
            <person name="Zhang W."/>
            <person name="Yang X."/>
            <person name="Jeffery I.B."/>
            <person name="Cooney J.C."/>
            <person name="Kagawa T.F."/>
            <person name="Liu W."/>
            <person name="Song Y."/>
            <person name="Salvetti E."/>
            <person name="Wrobel A."/>
            <person name="Rasinkangas P."/>
            <person name="Parkhill J."/>
            <person name="Rea M.C."/>
            <person name="O'Sullivan O."/>
            <person name="Ritari J."/>
            <person name="Douillard F.P."/>
            <person name="Paul Ross R."/>
            <person name="Yang R."/>
            <person name="Briner A.E."/>
            <person name="Felis G.E."/>
            <person name="de Vos W.M."/>
            <person name="Barrangou R."/>
            <person name="Klaenhammer T.R."/>
            <person name="Caufield P.W."/>
            <person name="Cui Y."/>
            <person name="Zhang H."/>
            <person name="O'Toole P.W."/>
        </authorList>
    </citation>
    <scope>NUCLEOTIDE SEQUENCE [LARGE SCALE GENOMIC DNA]</scope>
    <source>
        <strain evidence="5 6">DSM 13343</strain>
    </source>
</reference>
<protein>
    <submittedName>
        <fullName evidence="5">ABC superfamily ATP binding cassette transporter, ABC protein</fullName>
    </submittedName>
</protein>
<keyword evidence="1" id="KW-0813">Transport</keyword>
<dbReference type="Proteomes" id="UP000051790">
    <property type="component" value="Unassembled WGS sequence"/>
</dbReference>
<dbReference type="Pfam" id="PF00005">
    <property type="entry name" value="ABC_tran"/>
    <property type="match status" value="1"/>
</dbReference>
<dbReference type="InterPro" id="IPR027417">
    <property type="entry name" value="P-loop_NTPase"/>
</dbReference>
<proteinExistence type="predicted"/>
<dbReference type="GO" id="GO:0005524">
    <property type="term" value="F:ATP binding"/>
    <property type="evidence" value="ECO:0007669"/>
    <property type="project" value="UniProtKB-KW"/>
</dbReference>
<keyword evidence="3" id="KW-0067">ATP-binding</keyword>
<comment type="caution">
    <text evidence="5">The sequence shown here is derived from an EMBL/GenBank/DDBJ whole genome shotgun (WGS) entry which is preliminary data.</text>
</comment>
<accession>A0A0R1QDS0</accession>
<organism evidence="5 6">
    <name type="scientific">Lacticaseibacillus manihotivorans DSM 13343 = JCM 12514</name>
    <dbReference type="NCBI Taxonomy" id="1423769"/>
    <lineage>
        <taxon>Bacteria</taxon>
        <taxon>Bacillati</taxon>
        <taxon>Bacillota</taxon>
        <taxon>Bacilli</taxon>
        <taxon>Lactobacillales</taxon>
        <taxon>Lactobacillaceae</taxon>
        <taxon>Lacticaseibacillus</taxon>
    </lineage>
</organism>
<evidence type="ECO:0000256" key="1">
    <source>
        <dbReference type="ARBA" id="ARBA00022448"/>
    </source>
</evidence>
<gene>
    <name evidence="5" type="ORF">FD01_GL001806</name>
</gene>
<evidence type="ECO:0000259" key="4">
    <source>
        <dbReference type="PROSITE" id="PS50893"/>
    </source>
</evidence>
<evidence type="ECO:0000256" key="3">
    <source>
        <dbReference type="ARBA" id="ARBA00022840"/>
    </source>
</evidence>
<dbReference type="PANTHER" id="PTHR42711:SF17">
    <property type="entry name" value="ABC TRANSPORTER ATP-BINDING PROTEIN"/>
    <property type="match status" value="1"/>
</dbReference>
<dbReference type="PROSITE" id="PS50893">
    <property type="entry name" value="ABC_TRANSPORTER_2"/>
    <property type="match status" value="1"/>
</dbReference>
<dbReference type="SUPFAM" id="SSF52540">
    <property type="entry name" value="P-loop containing nucleoside triphosphate hydrolases"/>
    <property type="match status" value="1"/>
</dbReference>
<keyword evidence="6" id="KW-1185">Reference proteome</keyword>
<feature type="domain" description="ABC transporter" evidence="4">
    <location>
        <begin position="26"/>
        <end position="248"/>
    </location>
</feature>
<dbReference type="CDD" id="cd03230">
    <property type="entry name" value="ABC_DR_subfamily_A"/>
    <property type="match status" value="1"/>
</dbReference>
<dbReference type="InterPro" id="IPR050763">
    <property type="entry name" value="ABC_transporter_ATP-binding"/>
</dbReference>
<dbReference type="InterPro" id="IPR017871">
    <property type="entry name" value="ABC_transporter-like_CS"/>
</dbReference>
<dbReference type="InterPro" id="IPR003593">
    <property type="entry name" value="AAA+_ATPase"/>
</dbReference>
<dbReference type="PROSITE" id="PS00211">
    <property type="entry name" value="ABC_TRANSPORTER_1"/>
    <property type="match status" value="1"/>
</dbReference>
<dbReference type="InterPro" id="IPR003439">
    <property type="entry name" value="ABC_transporter-like_ATP-bd"/>
</dbReference>
<evidence type="ECO:0000313" key="5">
    <source>
        <dbReference type="EMBL" id="KRL42919.1"/>
    </source>
</evidence>
<dbReference type="AlphaFoldDB" id="A0A0R1QDS0"/>
<evidence type="ECO:0000313" key="6">
    <source>
        <dbReference type="Proteomes" id="UP000051790"/>
    </source>
</evidence>
<evidence type="ECO:0000256" key="2">
    <source>
        <dbReference type="ARBA" id="ARBA00022741"/>
    </source>
</evidence>
<dbReference type="SMART" id="SM00382">
    <property type="entry name" value="AAA"/>
    <property type="match status" value="1"/>
</dbReference>
<sequence length="315" mass="34669">MTIATTGNHGGRVVSMLEVDDMHTIIRTEHLKFSYGKKQVLNDINLTVNAGEIIGLIGVNGAGKTTLLNILLGLLKGEGAVSVFEQQPGSAISKARIGSMLQGDMVVPGITIADLLKLAAAEGNHPLATNKLLKDLRLEPFKTQRLGSLSGGQLRRVTFAVALINQPDLLFLDEPTVGMDANSRKAFWDNIEQLRQEGKTIVITSHYLEEIQQIADRLLILQKGRFTFDGSLQQLQKQHLGATITFETDLQLPIFNGLPAVDRVDHLKHKLVIHSTDGDQTLRALTPLLDRLHQVSVNRESLEDIFLQLTQQEAN</sequence>
<dbReference type="Gene3D" id="3.40.50.300">
    <property type="entry name" value="P-loop containing nucleotide triphosphate hydrolases"/>
    <property type="match status" value="1"/>
</dbReference>
<dbReference type="EMBL" id="AZEU01000214">
    <property type="protein sequence ID" value="KRL42919.1"/>
    <property type="molecule type" value="Genomic_DNA"/>
</dbReference>
<name>A0A0R1QDS0_9LACO</name>
<dbReference type="PATRIC" id="fig|1423769.4.peg.1932"/>
<keyword evidence="2" id="KW-0547">Nucleotide-binding</keyword>